<evidence type="ECO:0000256" key="4">
    <source>
        <dbReference type="ARBA" id="ARBA00023295"/>
    </source>
</evidence>
<accession>A0A0C9QRG0</accession>
<dbReference type="PRINTS" id="PR00131">
    <property type="entry name" value="GLHYDRLASE1"/>
</dbReference>
<organism evidence="7">
    <name type="scientific">Fopius arisanus</name>
    <dbReference type="NCBI Taxonomy" id="64838"/>
    <lineage>
        <taxon>Eukaryota</taxon>
        <taxon>Metazoa</taxon>
        <taxon>Ecdysozoa</taxon>
        <taxon>Arthropoda</taxon>
        <taxon>Hexapoda</taxon>
        <taxon>Insecta</taxon>
        <taxon>Pterygota</taxon>
        <taxon>Neoptera</taxon>
        <taxon>Endopterygota</taxon>
        <taxon>Hymenoptera</taxon>
        <taxon>Apocrita</taxon>
        <taxon>Ichneumonoidea</taxon>
        <taxon>Braconidae</taxon>
        <taxon>Opiinae</taxon>
        <taxon>Fopius</taxon>
    </lineage>
</organism>
<dbReference type="SUPFAM" id="SSF51445">
    <property type="entry name" value="(Trans)glycosidases"/>
    <property type="match status" value="1"/>
</dbReference>
<dbReference type="AlphaFoldDB" id="A0A0C9QRG0"/>
<dbReference type="PROSITE" id="PS00572">
    <property type="entry name" value="GLYCOSYL_HYDROL_F1_1"/>
    <property type="match status" value="1"/>
</dbReference>
<dbReference type="GeneID" id="105270862"/>
<reference evidence="7" key="1">
    <citation type="submission" date="2015-01" db="EMBL/GenBank/DDBJ databases">
        <title>Transcriptome Assembly of Fopius arisanus.</title>
        <authorList>
            <person name="Geib S."/>
        </authorList>
    </citation>
    <scope>NUCLEOTIDE SEQUENCE</scope>
</reference>
<dbReference type="KEGG" id="fas:105270862"/>
<proteinExistence type="inferred from homology"/>
<gene>
    <name evidence="7" type="primary">MYRO1_1</name>
    <name evidence="9" type="synonym">LOC105270862</name>
    <name evidence="7" type="ORF">g.26651</name>
</gene>
<dbReference type="GO" id="GO:0005975">
    <property type="term" value="P:carbohydrate metabolic process"/>
    <property type="evidence" value="ECO:0007669"/>
    <property type="project" value="InterPro"/>
</dbReference>
<dbReference type="EC" id="3.2.1.21" evidence="2"/>
<dbReference type="RefSeq" id="XP_011310384.1">
    <property type="nucleotide sequence ID" value="XM_011312082.1"/>
</dbReference>
<keyword evidence="4" id="KW-0326">Glycosidase</keyword>
<dbReference type="InterPro" id="IPR001360">
    <property type="entry name" value="Glyco_hydro_1"/>
</dbReference>
<evidence type="ECO:0000256" key="3">
    <source>
        <dbReference type="ARBA" id="ARBA00022801"/>
    </source>
</evidence>
<evidence type="ECO:0000256" key="6">
    <source>
        <dbReference type="RuleBase" id="RU003690"/>
    </source>
</evidence>
<evidence type="ECO:0000256" key="5">
    <source>
        <dbReference type="PROSITE-ProRule" id="PRU10055"/>
    </source>
</evidence>
<evidence type="ECO:0000313" key="9">
    <source>
        <dbReference type="RefSeq" id="XP_011310384.1"/>
    </source>
</evidence>
<sequence length="524" mass="60247">MRTFFTAFQVLCISRDFLGIIASGNFIEIPKGLSIGAATSAYQIEGAWNVSDKSESTWDRRIHTNASYYGGGDTGDVAVDSYHRYKEDVQIIKNMGLNHYRFSISWSRVLPTGSPDKISKDGIQYYKNLIDELLANGITPFVTIFHFDDVQSLFEKTGGWTDESIVEYFADYARVLFKELGPRVKFWTTINELNIYCEETFYIKATELNTAYTIRYKCVHNLLKAHARAYHIYNNEFRSSQGGQVGLIVHGSHHIPKIANDSESSKIAFNFETGWIMHPIFSKSGDYPEVMKKRIAENSRAEGLTQSRLPQFSPVWIEYIKGSADYLGLNHYLTHMVEPLPKIGGRWFDDSGLNKSYNSHWKFTMSGFSIVPEGIGAVLRKIRDEYNNPPVYILENGMAEKAEYNDFKRISYLYSFMREMLLAIRDGCDVRAYTIWSLFDNLEWYSGFTPFGLVHVDFNDPNRKRTPKLSSYWLNDVIKSRKLIPFNSTSSSITNEDNSNSSHRKYSVQFEILVVSMVLMMYAF</sequence>
<comment type="similarity">
    <text evidence="1 6">Belongs to the glycosyl hydrolase 1 family.</text>
</comment>
<evidence type="ECO:0000313" key="8">
    <source>
        <dbReference type="Proteomes" id="UP000694866"/>
    </source>
</evidence>
<feature type="active site" description="Nucleophile" evidence="5">
    <location>
        <position position="395"/>
    </location>
</feature>
<dbReference type="PANTHER" id="PTHR10353:SF36">
    <property type="entry name" value="LP05116P"/>
    <property type="match status" value="1"/>
</dbReference>
<evidence type="ECO:0000256" key="2">
    <source>
        <dbReference type="ARBA" id="ARBA00012744"/>
    </source>
</evidence>
<dbReference type="Gene3D" id="3.20.20.80">
    <property type="entry name" value="Glycosidases"/>
    <property type="match status" value="1"/>
</dbReference>
<evidence type="ECO:0000313" key="7">
    <source>
        <dbReference type="EMBL" id="JAG76036.1"/>
    </source>
</evidence>
<dbReference type="OrthoDB" id="65569at2759"/>
<dbReference type="Pfam" id="PF00232">
    <property type="entry name" value="Glyco_hydro_1"/>
    <property type="match status" value="1"/>
</dbReference>
<evidence type="ECO:0000256" key="1">
    <source>
        <dbReference type="ARBA" id="ARBA00010838"/>
    </source>
</evidence>
<keyword evidence="3" id="KW-0378">Hydrolase</keyword>
<dbReference type="EMBL" id="GBYB01006269">
    <property type="protein sequence ID" value="JAG76036.1"/>
    <property type="molecule type" value="Transcribed_RNA"/>
</dbReference>
<dbReference type="PANTHER" id="PTHR10353">
    <property type="entry name" value="GLYCOSYL HYDROLASE"/>
    <property type="match status" value="1"/>
</dbReference>
<dbReference type="GO" id="GO:0008422">
    <property type="term" value="F:beta-glucosidase activity"/>
    <property type="evidence" value="ECO:0007669"/>
    <property type="project" value="TreeGrafter"/>
</dbReference>
<keyword evidence="8" id="KW-1185">Reference proteome</keyword>
<dbReference type="InterPro" id="IPR017853">
    <property type="entry name" value="GH"/>
</dbReference>
<accession>A0A9R1TH48</accession>
<dbReference type="InterPro" id="IPR018120">
    <property type="entry name" value="Glyco_hydro_1_AS"/>
</dbReference>
<reference evidence="9" key="2">
    <citation type="submission" date="2025-04" db="UniProtKB">
        <authorList>
            <consortium name="RefSeq"/>
        </authorList>
    </citation>
    <scope>IDENTIFICATION</scope>
</reference>
<name>A0A0C9QRG0_9HYME</name>
<dbReference type="Proteomes" id="UP000694866">
    <property type="component" value="Unplaced"/>
</dbReference>
<protein>
    <recommendedName>
        <fullName evidence="2">beta-glucosidase</fullName>
        <ecNumber evidence="2">3.2.1.21</ecNumber>
    </recommendedName>
</protein>